<organism evidence="2 3">
    <name type="scientific">Pseudozyma flocculosa</name>
    <dbReference type="NCBI Taxonomy" id="84751"/>
    <lineage>
        <taxon>Eukaryota</taxon>
        <taxon>Fungi</taxon>
        <taxon>Dikarya</taxon>
        <taxon>Basidiomycota</taxon>
        <taxon>Ustilaginomycotina</taxon>
        <taxon>Ustilaginomycetes</taxon>
        <taxon>Ustilaginales</taxon>
        <taxon>Ustilaginaceae</taxon>
        <taxon>Pseudozyma</taxon>
    </lineage>
</organism>
<protein>
    <submittedName>
        <fullName evidence="2">Uncharacterized protein</fullName>
    </submittedName>
</protein>
<proteinExistence type="predicted"/>
<dbReference type="Proteomes" id="UP000323386">
    <property type="component" value="Unassembled WGS sequence"/>
</dbReference>
<dbReference type="AlphaFoldDB" id="A0A5C3EU82"/>
<gene>
    <name evidence="2" type="ORF">PSFLO_01374</name>
</gene>
<evidence type="ECO:0000313" key="2">
    <source>
        <dbReference type="EMBL" id="SPO35903.1"/>
    </source>
</evidence>
<accession>A0A5C3EU82</accession>
<feature type="region of interest" description="Disordered" evidence="1">
    <location>
        <begin position="114"/>
        <end position="144"/>
    </location>
</feature>
<keyword evidence="3" id="KW-1185">Reference proteome</keyword>
<dbReference type="EMBL" id="OOIP01000003">
    <property type="protein sequence ID" value="SPO35903.1"/>
    <property type="molecule type" value="Genomic_DNA"/>
</dbReference>
<evidence type="ECO:0000313" key="3">
    <source>
        <dbReference type="Proteomes" id="UP000323386"/>
    </source>
</evidence>
<evidence type="ECO:0000256" key="1">
    <source>
        <dbReference type="SAM" id="MobiDB-lite"/>
    </source>
</evidence>
<sequence>MDPHTAAMVVAGRSIRYAPHAIFGDCQAHPLLRSHGKVSPPLALHTRHLDDVAASASPGQRRTCTSSEAVCESLSAYPRPRGDRCEPDADAETTACLLACLCWPRRDEKVAVRDASTLSCDDDDDDDDVRSRLRHPPTDRIPPGQWDGGCLRWHAIQRSKGQGPASLSLIRPDTLL</sequence>
<reference evidence="2 3" key="1">
    <citation type="submission" date="2018-03" db="EMBL/GenBank/DDBJ databases">
        <authorList>
            <person name="Guldener U."/>
        </authorList>
    </citation>
    <scope>NUCLEOTIDE SEQUENCE [LARGE SCALE GENOMIC DNA]</scope>
    <source>
        <strain evidence="2 3">DAOM196992</strain>
    </source>
</reference>
<name>A0A5C3EU82_9BASI</name>